<evidence type="ECO:0000313" key="2">
    <source>
        <dbReference type="EMBL" id="MPM52619.1"/>
    </source>
</evidence>
<comment type="caution">
    <text evidence="2">The sequence shown here is derived from an EMBL/GenBank/DDBJ whole genome shotgun (WGS) entry which is preliminary data.</text>
</comment>
<feature type="region of interest" description="Disordered" evidence="1">
    <location>
        <begin position="1"/>
        <end position="93"/>
    </location>
</feature>
<evidence type="ECO:0000256" key="1">
    <source>
        <dbReference type="SAM" id="MobiDB-lite"/>
    </source>
</evidence>
<feature type="compositionally biased region" description="Low complexity" evidence="1">
    <location>
        <begin position="63"/>
        <end position="86"/>
    </location>
</feature>
<gene>
    <name evidence="2" type="ORF">SDC9_99379</name>
</gene>
<proteinExistence type="predicted"/>
<protein>
    <submittedName>
        <fullName evidence="2">Uncharacterized protein</fullName>
    </submittedName>
</protein>
<accession>A0A645AHG6</accession>
<dbReference type="EMBL" id="VSSQ01013945">
    <property type="protein sequence ID" value="MPM52619.1"/>
    <property type="molecule type" value="Genomic_DNA"/>
</dbReference>
<dbReference type="AlphaFoldDB" id="A0A645AHG6"/>
<sequence>MQRQQPGKQRQAGGGGHQQPHRAVLAQPQPRQVTTHDFRQGGQQIESERLHAPIVEAIKPSSRQAAEAGLAPARARLRTSASNSSAGSGGLSK</sequence>
<reference evidence="2" key="1">
    <citation type="submission" date="2019-08" db="EMBL/GenBank/DDBJ databases">
        <authorList>
            <person name="Kucharzyk K."/>
            <person name="Murdoch R.W."/>
            <person name="Higgins S."/>
            <person name="Loffler F."/>
        </authorList>
    </citation>
    <scope>NUCLEOTIDE SEQUENCE</scope>
</reference>
<organism evidence="2">
    <name type="scientific">bioreactor metagenome</name>
    <dbReference type="NCBI Taxonomy" id="1076179"/>
    <lineage>
        <taxon>unclassified sequences</taxon>
        <taxon>metagenomes</taxon>
        <taxon>ecological metagenomes</taxon>
    </lineage>
</organism>
<name>A0A645AHG6_9ZZZZ</name>